<feature type="region of interest" description="Disordered" evidence="1">
    <location>
        <begin position="41"/>
        <end position="79"/>
    </location>
</feature>
<dbReference type="AlphaFoldDB" id="A0AAV5TZP6"/>
<sequence length="165" mass="18177">MRRRYSAHSCAEAINWTSSTRKRTQSHKIAVTHPEINVISCGGESPPPPASKKKMTKKNVIEDSDDESDGEVQSIALEKPTVPILTPSTALTGLGIADKDPLPPRSSRQPAINHITERLMNAADEVISIFKKENKPFANDDITTLGNLRIAIKYLDDGYSRRIAN</sequence>
<keyword evidence="3" id="KW-1185">Reference proteome</keyword>
<evidence type="ECO:0000313" key="3">
    <source>
        <dbReference type="Proteomes" id="UP001432027"/>
    </source>
</evidence>
<dbReference type="Proteomes" id="UP001432027">
    <property type="component" value="Unassembled WGS sequence"/>
</dbReference>
<gene>
    <name evidence="2" type="ORF">PENTCL1PPCAC_21997</name>
</gene>
<accession>A0AAV5TZP6</accession>
<organism evidence="2 3">
    <name type="scientific">Pristionchus entomophagus</name>
    <dbReference type="NCBI Taxonomy" id="358040"/>
    <lineage>
        <taxon>Eukaryota</taxon>
        <taxon>Metazoa</taxon>
        <taxon>Ecdysozoa</taxon>
        <taxon>Nematoda</taxon>
        <taxon>Chromadorea</taxon>
        <taxon>Rhabditida</taxon>
        <taxon>Rhabditina</taxon>
        <taxon>Diplogasteromorpha</taxon>
        <taxon>Diplogasteroidea</taxon>
        <taxon>Neodiplogasteridae</taxon>
        <taxon>Pristionchus</taxon>
    </lineage>
</organism>
<dbReference type="EMBL" id="BTSX01000005">
    <property type="protein sequence ID" value="GMS99822.1"/>
    <property type="molecule type" value="Genomic_DNA"/>
</dbReference>
<reference evidence="2" key="1">
    <citation type="submission" date="2023-10" db="EMBL/GenBank/DDBJ databases">
        <title>Genome assembly of Pristionchus species.</title>
        <authorList>
            <person name="Yoshida K."/>
            <person name="Sommer R.J."/>
        </authorList>
    </citation>
    <scope>NUCLEOTIDE SEQUENCE</scope>
    <source>
        <strain evidence="2">RS0144</strain>
    </source>
</reference>
<protein>
    <recommendedName>
        <fullName evidence="4">Ribosomal protein</fullName>
    </recommendedName>
</protein>
<evidence type="ECO:0000256" key="1">
    <source>
        <dbReference type="SAM" id="MobiDB-lite"/>
    </source>
</evidence>
<evidence type="ECO:0008006" key="4">
    <source>
        <dbReference type="Google" id="ProtNLM"/>
    </source>
</evidence>
<name>A0AAV5TZP6_9BILA</name>
<proteinExistence type="predicted"/>
<evidence type="ECO:0000313" key="2">
    <source>
        <dbReference type="EMBL" id="GMS99822.1"/>
    </source>
</evidence>
<comment type="caution">
    <text evidence="2">The sequence shown here is derived from an EMBL/GenBank/DDBJ whole genome shotgun (WGS) entry which is preliminary data.</text>
</comment>